<dbReference type="InterPro" id="IPR036259">
    <property type="entry name" value="MFS_trans_sf"/>
</dbReference>
<dbReference type="Gene3D" id="1.20.1250.20">
    <property type="entry name" value="MFS general substrate transporter like domains"/>
    <property type="match status" value="2"/>
</dbReference>
<feature type="transmembrane region" description="Helical" evidence="6">
    <location>
        <begin position="206"/>
        <end position="230"/>
    </location>
</feature>
<feature type="transmembrane region" description="Helical" evidence="6">
    <location>
        <begin position="326"/>
        <end position="348"/>
    </location>
</feature>
<dbReference type="Proteomes" id="UP001141259">
    <property type="component" value="Unassembled WGS sequence"/>
</dbReference>
<evidence type="ECO:0000256" key="4">
    <source>
        <dbReference type="ARBA" id="ARBA00022989"/>
    </source>
</evidence>
<feature type="transmembrane region" description="Helical" evidence="6">
    <location>
        <begin position="273"/>
        <end position="306"/>
    </location>
</feature>
<gene>
    <name evidence="8" type="ORF">NZH93_36870</name>
</gene>
<dbReference type="InterPro" id="IPR020846">
    <property type="entry name" value="MFS_dom"/>
</dbReference>
<dbReference type="Pfam" id="PF07690">
    <property type="entry name" value="MFS_1"/>
    <property type="match status" value="1"/>
</dbReference>
<dbReference type="InterPro" id="IPR050189">
    <property type="entry name" value="MFS_Efflux_Transporters"/>
</dbReference>
<dbReference type="SUPFAM" id="SSF103473">
    <property type="entry name" value="MFS general substrate transporter"/>
    <property type="match status" value="1"/>
</dbReference>
<dbReference type="GO" id="GO:0022857">
    <property type="term" value="F:transmembrane transporter activity"/>
    <property type="evidence" value="ECO:0007669"/>
    <property type="project" value="InterPro"/>
</dbReference>
<dbReference type="AlphaFoldDB" id="A0A9X2VTG7"/>
<name>A0A9X2VTG7_9PSEU</name>
<protein>
    <submittedName>
        <fullName evidence="8">MFS transporter</fullName>
    </submittedName>
</protein>
<keyword evidence="5 6" id="KW-0472">Membrane</keyword>
<evidence type="ECO:0000259" key="7">
    <source>
        <dbReference type="PROSITE" id="PS50850"/>
    </source>
</evidence>
<keyword evidence="2" id="KW-1003">Cell membrane</keyword>
<evidence type="ECO:0000256" key="1">
    <source>
        <dbReference type="ARBA" id="ARBA00004651"/>
    </source>
</evidence>
<accession>A0A9X2VTG7</accession>
<evidence type="ECO:0000256" key="5">
    <source>
        <dbReference type="ARBA" id="ARBA00023136"/>
    </source>
</evidence>
<feature type="transmembrane region" description="Helical" evidence="6">
    <location>
        <begin position="360"/>
        <end position="380"/>
    </location>
</feature>
<comment type="caution">
    <text evidence="8">The sequence shown here is derived from an EMBL/GenBank/DDBJ whole genome shotgun (WGS) entry which is preliminary data.</text>
</comment>
<feature type="transmembrane region" description="Helical" evidence="6">
    <location>
        <begin position="48"/>
        <end position="70"/>
    </location>
</feature>
<sequence>MNAPAEVSLWRLTPLVVGAFAIGVDASVLSGILLAVSSDLGTDPSTVGQALAVFPLVFAIGAPIVASLVAGQSQRRIGMAGLLLFSAGNLVAMSGSVAMLVAGRLIAAIGACAYLPNATATAGASVPSARSGRAVSLVLSGVTAATVIGVPLGVLVSSLVGWRWVLVAIAVMGVVAALLQGRGGLADPRTQPVPIRERLRLLGQPGLLVVLALTLLAVAGEYVVYSYLALVVRDNVGAGTEVLMLMLTVLGVGTLIGTIAGGVLSDRFRWRPLLATTVTTVGLLLLVLPVASGLVATLVVLFAWGVVGWTIVPTQLKRLLSVYPSAGTLVVSLNSSSVFLGAALGGLVGARVIDGYSTTVLCVVGAVGVWCSLIFLFAAARTGADKSPGRDRSTV</sequence>
<dbReference type="EMBL" id="JANYMP010000024">
    <property type="protein sequence ID" value="MCS7482450.1"/>
    <property type="molecule type" value="Genomic_DNA"/>
</dbReference>
<feature type="transmembrane region" description="Helical" evidence="6">
    <location>
        <begin position="77"/>
        <end position="99"/>
    </location>
</feature>
<dbReference type="RefSeq" id="WP_259627915.1">
    <property type="nucleotide sequence ID" value="NZ_JANYMP010000024.1"/>
</dbReference>
<evidence type="ECO:0000256" key="6">
    <source>
        <dbReference type="SAM" id="Phobius"/>
    </source>
</evidence>
<feature type="transmembrane region" description="Helical" evidence="6">
    <location>
        <begin position="105"/>
        <end position="127"/>
    </location>
</feature>
<dbReference type="PANTHER" id="PTHR43124:SF10">
    <property type="entry name" value="PURINE EFFLUX PUMP PBUE"/>
    <property type="match status" value="1"/>
</dbReference>
<dbReference type="InterPro" id="IPR011701">
    <property type="entry name" value="MFS"/>
</dbReference>
<reference evidence="8" key="1">
    <citation type="submission" date="2022-08" db="EMBL/GenBank/DDBJ databases">
        <authorList>
            <person name="Tistechok S."/>
            <person name="Samborskyy M."/>
            <person name="Roman I."/>
        </authorList>
    </citation>
    <scope>NUCLEOTIDE SEQUENCE</scope>
    <source>
        <strain evidence="8">DSM 103496</strain>
    </source>
</reference>
<dbReference type="PANTHER" id="PTHR43124">
    <property type="entry name" value="PURINE EFFLUX PUMP PBUE"/>
    <property type="match status" value="1"/>
</dbReference>
<evidence type="ECO:0000313" key="8">
    <source>
        <dbReference type="EMBL" id="MCS7482450.1"/>
    </source>
</evidence>
<comment type="subcellular location">
    <subcellularLocation>
        <location evidence="1">Cell membrane</location>
        <topology evidence="1">Multi-pass membrane protein</topology>
    </subcellularLocation>
</comment>
<feature type="domain" description="Major facilitator superfamily (MFS) profile" evidence="7">
    <location>
        <begin position="11"/>
        <end position="383"/>
    </location>
</feature>
<feature type="transmembrane region" description="Helical" evidence="6">
    <location>
        <begin position="242"/>
        <end position="264"/>
    </location>
</feature>
<organism evidence="8 9">
    <name type="scientific">Umezawaea endophytica</name>
    <dbReference type="NCBI Taxonomy" id="1654476"/>
    <lineage>
        <taxon>Bacteria</taxon>
        <taxon>Bacillati</taxon>
        <taxon>Actinomycetota</taxon>
        <taxon>Actinomycetes</taxon>
        <taxon>Pseudonocardiales</taxon>
        <taxon>Pseudonocardiaceae</taxon>
        <taxon>Umezawaea</taxon>
    </lineage>
</organism>
<dbReference type="GO" id="GO:0005886">
    <property type="term" value="C:plasma membrane"/>
    <property type="evidence" value="ECO:0007669"/>
    <property type="project" value="UniProtKB-SubCell"/>
</dbReference>
<feature type="transmembrane region" description="Helical" evidence="6">
    <location>
        <begin position="12"/>
        <end position="36"/>
    </location>
</feature>
<keyword evidence="4 6" id="KW-1133">Transmembrane helix</keyword>
<feature type="transmembrane region" description="Helical" evidence="6">
    <location>
        <begin position="134"/>
        <end position="156"/>
    </location>
</feature>
<keyword evidence="3 6" id="KW-0812">Transmembrane</keyword>
<evidence type="ECO:0000313" key="9">
    <source>
        <dbReference type="Proteomes" id="UP001141259"/>
    </source>
</evidence>
<feature type="transmembrane region" description="Helical" evidence="6">
    <location>
        <begin position="162"/>
        <end position="179"/>
    </location>
</feature>
<dbReference type="CDD" id="cd17324">
    <property type="entry name" value="MFS_NepI_like"/>
    <property type="match status" value="1"/>
</dbReference>
<proteinExistence type="predicted"/>
<evidence type="ECO:0000256" key="3">
    <source>
        <dbReference type="ARBA" id="ARBA00022692"/>
    </source>
</evidence>
<evidence type="ECO:0000256" key="2">
    <source>
        <dbReference type="ARBA" id="ARBA00022475"/>
    </source>
</evidence>
<keyword evidence="9" id="KW-1185">Reference proteome</keyword>
<dbReference type="PROSITE" id="PS50850">
    <property type="entry name" value="MFS"/>
    <property type="match status" value="1"/>
</dbReference>